<dbReference type="Pfam" id="PF13671">
    <property type="entry name" value="AAA_33"/>
    <property type="match status" value="1"/>
</dbReference>
<dbReference type="PANTHER" id="PTHR12381:SF56">
    <property type="entry name" value="B30.2_SPRY DOMAIN-CONTAINING PROTEIN-RELATED"/>
    <property type="match status" value="1"/>
</dbReference>
<organism evidence="8 9">
    <name type="scientific">Bemisia tabaci</name>
    <name type="common">Sweetpotato whitefly</name>
    <name type="synonym">Aleurodes tabaci</name>
    <dbReference type="NCBI Taxonomy" id="7038"/>
    <lineage>
        <taxon>Eukaryota</taxon>
        <taxon>Metazoa</taxon>
        <taxon>Ecdysozoa</taxon>
        <taxon>Arthropoda</taxon>
        <taxon>Hexapoda</taxon>
        <taxon>Insecta</taxon>
        <taxon>Pterygota</taxon>
        <taxon>Neoptera</taxon>
        <taxon>Paraneoptera</taxon>
        <taxon>Hemiptera</taxon>
        <taxon>Sternorrhyncha</taxon>
        <taxon>Aleyrodoidea</taxon>
        <taxon>Aleyrodidae</taxon>
        <taxon>Aleyrodinae</taxon>
        <taxon>Bemisia</taxon>
    </lineage>
</organism>
<evidence type="ECO:0000256" key="3">
    <source>
        <dbReference type="ARBA" id="ARBA00022553"/>
    </source>
</evidence>
<dbReference type="FunFam" id="3.40.50.300:FF:000355">
    <property type="entry name" value="Heterogeneous nuclear ribonucleoprotein U-like 1, isoform CRA_a"/>
    <property type="match status" value="1"/>
</dbReference>
<dbReference type="InterPro" id="IPR043136">
    <property type="entry name" value="B30.2/SPRY_sf"/>
</dbReference>
<dbReference type="SUPFAM" id="SSF49899">
    <property type="entry name" value="Concanavalin A-like lectins/glucanases"/>
    <property type="match status" value="1"/>
</dbReference>
<feature type="compositionally biased region" description="Low complexity" evidence="5">
    <location>
        <begin position="105"/>
        <end position="116"/>
    </location>
</feature>
<dbReference type="InterPro" id="IPR036361">
    <property type="entry name" value="SAP_dom_sf"/>
</dbReference>
<evidence type="ECO:0000313" key="8">
    <source>
        <dbReference type="EMBL" id="CAH0382057.1"/>
    </source>
</evidence>
<dbReference type="SUPFAM" id="SSF52540">
    <property type="entry name" value="P-loop containing nucleoside triphosphate hydrolases"/>
    <property type="match status" value="1"/>
</dbReference>
<dbReference type="CDD" id="cd12884">
    <property type="entry name" value="SPRY_hnRNP"/>
    <property type="match status" value="1"/>
</dbReference>
<dbReference type="PROSITE" id="PS50188">
    <property type="entry name" value="B302_SPRY"/>
    <property type="match status" value="1"/>
</dbReference>
<dbReference type="GO" id="GO:0003723">
    <property type="term" value="F:RNA binding"/>
    <property type="evidence" value="ECO:0007669"/>
    <property type="project" value="TreeGrafter"/>
</dbReference>
<dbReference type="PROSITE" id="PS50800">
    <property type="entry name" value="SAP"/>
    <property type="match status" value="1"/>
</dbReference>
<sequence>MDPAELNKLKVVDLRKMCQDRGLDQKGVKAVLVERLAEALGSDGNGSSEGVAGSREESMDADQNWESNEASREPADYGEENDNAMEATDEDFEGGQAVYNEMDDSNSQMNSNSNQNYQPDESRSQSPLEEPNQQQNQEFSYQQDDSESQGQFANQQEYQEQEEEEQQEQGFQENEYYQPEAAQAEPEVEEEEAEPTPVPAPAGNVEPEASTGIAALSVAADKQSEMESNGVMDEGIKQEYDENFAPNPMQEELQAPAVKPERQRKNRWGDKVEAPVQVKEEEEKVLERGSVKRRHSPSPTRSRHSEPTVPLKPDDEPPSNDQDVLLGWYDSDLNLKIDPKNFREASPMSDQAFAYIWAGARATYGFNSGKVYYETKLVENNDTSHIDNEPDPNVMRIGWSVMYANMQLGEEPLSFGYGGTGKFSHDNKFSNYGKPFQVGNVVGAYLDFESNPTHIEISYSVDGQHLGVAHSVEKSTFGSSPLFPHVLSKNVRFECNFGATTWFPPIEGFRYAGHFALEERIPGPKTPPTRGDCEIIMMCGLPGCGKTTWIKDYVVQNPEKLYNILGTNNLIDKMKVMGLPRKNNYAGRWDVLIEKCTKCLNKLLEIAAYRRRNYIIDQTNVYPTAQKRKMRNFVGFKRRAVVIVPTDEEFKKRCEKRDKEEGKDIPDSAVLDMKANFRLPEEGEIFDEVEFIELQREEAQKLVEIYNKEGRDAGYGKKQSSFSSGRDSRGDKKFKSEHDYPSRDRWSSGDRGRWGDRESRGGWHPRGGMDRDGDRGHRGRSDSRDRGRGGGWQDRMRGGPPMGRGFRGGRGGPDWRSRDDRDFDGGRGGMRGRGGMDRGGFRGRGMPRGGPRGRGFDGPRGGPRGRGGFGDRDGFGGDRGYGDRSYNDRNNFNDRSYGDRSGRDDKRRDGSERGGRGGSRDGDASQNRNQTASQNNMAQNQNAGGNWMQGYGQNQGWGAWNNYANQWNQYNAAAATAATQQQGGWKQAGYGTQQASGTTATTQAQQQTAAANANYTQAYQQQAAAYGQYPNAYNWNQYGQYAQQYSQWAQQWGQYGYNYGAAAGTTGVAAGATTGAVAGATNTAVPPPAVANK</sequence>
<dbReference type="Proteomes" id="UP001152759">
    <property type="component" value="Chromosome 1"/>
</dbReference>
<protein>
    <submittedName>
        <fullName evidence="8">Uncharacterized protein</fullName>
    </submittedName>
</protein>
<dbReference type="SUPFAM" id="SSF68906">
    <property type="entry name" value="SAP domain"/>
    <property type="match status" value="1"/>
</dbReference>
<feature type="region of interest" description="Disordered" evidence="5">
    <location>
        <begin position="713"/>
        <end position="949"/>
    </location>
</feature>
<keyword evidence="9" id="KW-1185">Reference proteome</keyword>
<dbReference type="AlphaFoldDB" id="A0A9P0A118"/>
<feature type="compositionally biased region" description="Basic and acidic residues" evidence="5">
    <location>
        <begin position="259"/>
        <end position="290"/>
    </location>
</feature>
<feature type="compositionally biased region" description="Basic and acidic residues" evidence="5">
    <location>
        <begin position="813"/>
        <end position="825"/>
    </location>
</feature>
<feature type="domain" description="SAP" evidence="7">
    <location>
        <begin position="6"/>
        <end position="40"/>
    </location>
</feature>
<dbReference type="Gene3D" id="3.40.50.300">
    <property type="entry name" value="P-loop containing nucleotide triphosphate hydrolases"/>
    <property type="match status" value="1"/>
</dbReference>
<feature type="compositionally biased region" description="Basic and acidic residues" evidence="5">
    <location>
        <begin position="726"/>
        <end position="788"/>
    </location>
</feature>
<keyword evidence="4" id="KW-0539">Nucleus</keyword>
<evidence type="ECO:0000313" key="9">
    <source>
        <dbReference type="Proteomes" id="UP001152759"/>
    </source>
</evidence>
<evidence type="ECO:0000256" key="4">
    <source>
        <dbReference type="ARBA" id="ARBA00023242"/>
    </source>
</evidence>
<dbReference type="InterPro" id="IPR027417">
    <property type="entry name" value="P-loop_NTPase"/>
</dbReference>
<dbReference type="PANTHER" id="PTHR12381">
    <property type="entry name" value="HETEROGENEOUS NUCLEAR RIBONUCLEOPROTEIN U FAMILY MEMBER"/>
    <property type="match status" value="1"/>
</dbReference>
<dbReference type="SMART" id="SM00449">
    <property type="entry name" value="SPRY"/>
    <property type="match status" value="1"/>
</dbReference>
<dbReference type="InterPro" id="IPR003034">
    <property type="entry name" value="SAP_dom"/>
</dbReference>
<dbReference type="EMBL" id="OU963862">
    <property type="protein sequence ID" value="CAH0382057.1"/>
    <property type="molecule type" value="Genomic_DNA"/>
</dbReference>
<comment type="subcellular location">
    <subcellularLocation>
        <location evidence="1">Nucleus</location>
    </subcellularLocation>
</comment>
<feature type="compositionally biased region" description="Acidic residues" evidence="5">
    <location>
        <begin position="76"/>
        <end position="93"/>
    </location>
</feature>
<feature type="compositionally biased region" description="Gly residues" evidence="5">
    <location>
        <begin position="842"/>
        <end position="868"/>
    </location>
</feature>
<evidence type="ECO:0000256" key="1">
    <source>
        <dbReference type="ARBA" id="ARBA00004123"/>
    </source>
</evidence>
<evidence type="ECO:0000259" key="6">
    <source>
        <dbReference type="PROSITE" id="PS50188"/>
    </source>
</evidence>
<proteinExistence type="predicted"/>
<dbReference type="Gene3D" id="1.10.720.30">
    <property type="entry name" value="SAP domain"/>
    <property type="match status" value="1"/>
</dbReference>
<evidence type="ECO:0000256" key="2">
    <source>
        <dbReference type="ARBA" id="ARBA00022481"/>
    </source>
</evidence>
<feature type="compositionally biased region" description="Low complexity" evidence="5">
    <location>
        <begin position="929"/>
        <end position="946"/>
    </location>
</feature>
<feature type="compositionally biased region" description="Basic and acidic residues" evidence="5">
    <location>
        <begin position="869"/>
        <end position="887"/>
    </location>
</feature>
<feature type="compositionally biased region" description="Gly residues" evidence="5">
    <location>
        <begin position="800"/>
        <end position="812"/>
    </location>
</feature>
<reference evidence="8" key="1">
    <citation type="submission" date="2021-12" db="EMBL/GenBank/DDBJ databases">
        <authorList>
            <person name="King R."/>
        </authorList>
    </citation>
    <scope>NUCLEOTIDE SEQUENCE</scope>
</reference>
<dbReference type="GO" id="GO:0000380">
    <property type="term" value="P:alternative mRNA splicing, via spliceosome"/>
    <property type="evidence" value="ECO:0007669"/>
    <property type="project" value="TreeGrafter"/>
</dbReference>
<evidence type="ECO:0000256" key="5">
    <source>
        <dbReference type="SAM" id="MobiDB-lite"/>
    </source>
</evidence>
<dbReference type="GO" id="GO:0005634">
    <property type="term" value="C:nucleus"/>
    <property type="evidence" value="ECO:0007669"/>
    <property type="project" value="UniProtKB-SubCell"/>
</dbReference>
<name>A0A9P0A118_BEMTA</name>
<dbReference type="SMART" id="SM00513">
    <property type="entry name" value="SAP"/>
    <property type="match status" value="1"/>
</dbReference>
<evidence type="ECO:0000259" key="7">
    <source>
        <dbReference type="PROSITE" id="PS50800"/>
    </source>
</evidence>
<dbReference type="Pfam" id="PF02037">
    <property type="entry name" value="SAP"/>
    <property type="match status" value="1"/>
</dbReference>
<feature type="compositionally biased region" description="Low complexity" evidence="5">
    <location>
        <begin position="168"/>
        <end position="185"/>
    </location>
</feature>
<keyword evidence="2" id="KW-0488">Methylation</keyword>
<dbReference type="KEGG" id="btab:109034585"/>
<dbReference type="InterPro" id="IPR003877">
    <property type="entry name" value="SPRY_dom"/>
</dbReference>
<keyword evidence="3" id="KW-0597">Phosphoprotein</keyword>
<gene>
    <name evidence="8" type="ORF">BEMITA_LOCUS1646</name>
</gene>
<feature type="domain" description="B30.2/SPRY" evidence="6">
    <location>
        <begin position="291"/>
        <end position="502"/>
    </location>
</feature>
<dbReference type="InterPro" id="IPR035778">
    <property type="entry name" value="SPRY_hnRNP_U"/>
</dbReference>
<dbReference type="Gene3D" id="2.60.120.920">
    <property type="match status" value="1"/>
</dbReference>
<feature type="region of interest" description="Disordered" evidence="5">
    <location>
        <begin position="38"/>
        <end position="324"/>
    </location>
</feature>
<accession>A0A9P0A118</accession>
<feature type="compositionally biased region" description="Low complexity" evidence="5">
    <location>
        <begin position="124"/>
        <end position="158"/>
    </location>
</feature>
<dbReference type="InterPro" id="IPR013320">
    <property type="entry name" value="ConA-like_dom_sf"/>
</dbReference>
<dbReference type="InterPro" id="IPR001870">
    <property type="entry name" value="B30.2/SPRY"/>
</dbReference>
<feature type="compositionally biased region" description="Basic and acidic residues" evidence="5">
    <location>
        <begin position="896"/>
        <end position="923"/>
    </location>
</feature>